<proteinExistence type="predicted"/>
<keyword evidence="3" id="KW-1185">Reference proteome</keyword>
<feature type="domain" description="Plasmid replication protein RepL" evidence="1">
    <location>
        <begin position="14"/>
        <end position="142"/>
    </location>
</feature>
<organism evidence="2 3">
    <name type="scientific">Merismopedia glauca CCAP 1448/3</name>
    <dbReference type="NCBI Taxonomy" id="1296344"/>
    <lineage>
        <taxon>Bacteria</taxon>
        <taxon>Bacillati</taxon>
        <taxon>Cyanobacteriota</taxon>
        <taxon>Cyanophyceae</taxon>
        <taxon>Synechococcales</taxon>
        <taxon>Merismopediaceae</taxon>
        <taxon>Merismopedia</taxon>
    </lineage>
</organism>
<dbReference type="RefSeq" id="WP_106291080.1">
    <property type="nucleotide sequence ID" value="NZ_CAWNTC010000186.1"/>
</dbReference>
<dbReference type="OrthoDB" id="582067at2"/>
<comment type="caution">
    <text evidence="2">The sequence shown here is derived from an EMBL/GenBank/DDBJ whole genome shotgun (WGS) entry which is preliminary data.</text>
</comment>
<sequence length="175" mass="20051">MNIAVSTTEERLQRFIQLVDDRLSEEKDSKDKKKNKNFAQMYPKGFDRVIAIIEEYPLAAKLYMFLAKHIEPGTGAVVASQDLLADELNVSVRSVQRATKWLDENNVVLKIRLGAGSVYAYCIDPDEVWKSWNTNKKYAAFNTKTLARHQDNGDIKRRLQVMLKSKQPSDLENNS</sequence>
<name>A0A2T1BYG0_9CYAN</name>
<dbReference type="GO" id="GO:0006276">
    <property type="term" value="P:plasmid maintenance"/>
    <property type="evidence" value="ECO:0007669"/>
    <property type="project" value="InterPro"/>
</dbReference>
<dbReference type="InterPro" id="IPR008813">
    <property type="entry name" value="Plasmid_replication_RepL"/>
</dbReference>
<protein>
    <submittedName>
        <fullName evidence="2">Replication protein</fullName>
    </submittedName>
</protein>
<dbReference type="GO" id="GO:0006260">
    <property type="term" value="P:DNA replication"/>
    <property type="evidence" value="ECO:0007669"/>
    <property type="project" value="InterPro"/>
</dbReference>
<accession>A0A2T1BYG0</accession>
<reference evidence="2 3" key="1">
    <citation type="submission" date="2018-02" db="EMBL/GenBank/DDBJ databases">
        <authorList>
            <person name="Cohen D.B."/>
            <person name="Kent A.D."/>
        </authorList>
    </citation>
    <scope>NUCLEOTIDE SEQUENCE [LARGE SCALE GENOMIC DNA]</scope>
    <source>
        <strain evidence="2 3">CCAP 1448/3</strain>
    </source>
</reference>
<dbReference type="Proteomes" id="UP000238762">
    <property type="component" value="Unassembled WGS sequence"/>
</dbReference>
<evidence type="ECO:0000313" key="2">
    <source>
        <dbReference type="EMBL" id="PSB00913.1"/>
    </source>
</evidence>
<dbReference type="AlphaFoldDB" id="A0A2T1BYG0"/>
<evidence type="ECO:0000313" key="3">
    <source>
        <dbReference type="Proteomes" id="UP000238762"/>
    </source>
</evidence>
<gene>
    <name evidence="2" type="ORF">C7B64_21085</name>
</gene>
<dbReference type="Pfam" id="PF05732">
    <property type="entry name" value="RepL"/>
    <property type="match status" value="1"/>
</dbReference>
<dbReference type="EMBL" id="PVWJ01000148">
    <property type="protein sequence ID" value="PSB00913.1"/>
    <property type="molecule type" value="Genomic_DNA"/>
</dbReference>
<reference evidence="2 3" key="2">
    <citation type="submission" date="2018-03" db="EMBL/GenBank/DDBJ databases">
        <title>The ancient ancestry and fast evolution of plastids.</title>
        <authorList>
            <person name="Moore K.R."/>
            <person name="Magnabosco C."/>
            <person name="Momper L."/>
            <person name="Gold D.A."/>
            <person name="Bosak T."/>
            <person name="Fournier G.P."/>
        </authorList>
    </citation>
    <scope>NUCLEOTIDE SEQUENCE [LARGE SCALE GENOMIC DNA]</scope>
    <source>
        <strain evidence="2 3">CCAP 1448/3</strain>
    </source>
</reference>
<evidence type="ECO:0000259" key="1">
    <source>
        <dbReference type="Pfam" id="PF05732"/>
    </source>
</evidence>